<accession>A0A183T8X5</accession>
<dbReference type="EMBL" id="UYSU01037645">
    <property type="protein sequence ID" value="VDL99308.1"/>
    <property type="molecule type" value="Genomic_DNA"/>
</dbReference>
<sequence>MKLEKERQDREQGLRKLAEKLRQREADRRRAERLLDVGRRRRGAGGGLSPGSPSRSVGGASTASRSCSPRSPPAPSQPPRRDMNKRPSPSFDRVRGYDRERFADDRRSPTSSFYRSSDYTRCRRGWITVFFFFFFFFFTSCSSTRSASSLSCSFSHPHPSTSVPFPNTSPYLLLPRSPFHPLFCFPVYDDRRPNGGRGYYGRSDRYGADYAGRAPSPRRYERSRDRR</sequence>
<evidence type="ECO:0000256" key="1">
    <source>
        <dbReference type="SAM" id="MobiDB-lite"/>
    </source>
</evidence>
<dbReference type="WBParaSite" id="SSLN_0001342401-mRNA-1">
    <property type="protein sequence ID" value="SSLN_0001342401-mRNA-1"/>
    <property type="gene ID" value="SSLN_0001342401"/>
</dbReference>
<gene>
    <name evidence="3" type="ORF">SSLN_LOCUS12923</name>
</gene>
<feature type="compositionally biased region" description="Basic and acidic residues" evidence="1">
    <location>
        <begin position="92"/>
        <end position="102"/>
    </location>
</feature>
<keyword evidence="2" id="KW-0812">Transmembrane</keyword>
<evidence type="ECO:0000313" key="5">
    <source>
        <dbReference type="WBParaSite" id="SSLN_0001342401-mRNA-1"/>
    </source>
</evidence>
<dbReference type="Proteomes" id="UP000275846">
    <property type="component" value="Unassembled WGS sequence"/>
</dbReference>
<feature type="region of interest" description="Disordered" evidence="1">
    <location>
        <begin position="1"/>
        <end position="102"/>
    </location>
</feature>
<keyword evidence="4" id="KW-1185">Reference proteome</keyword>
<feature type="transmembrane region" description="Helical" evidence="2">
    <location>
        <begin position="125"/>
        <end position="145"/>
    </location>
</feature>
<dbReference type="OrthoDB" id="10070965at2759"/>
<proteinExistence type="predicted"/>
<feature type="region of interest" description="Disordered" evidence="1">
    <location>
        <begin position="198"/>
        <end position="227"/>
    </location>
</feature>
<evidence type="ECO:0000313" key="3">
    <source>
        <dbReference type="EMBL" id="VDL99308.1"/>
    </source>
</evidence>
<feature type="compositionally biased region" description="Basic and acidic residues" evidence="1">
    <location>
        <begin position="1"/>
        <end position="38"/>
    </location>
</feature>
<name>A0A183T8X5_SCHSO</name>
<reference evidence="3 4" key="2">
    <citation type="submission" date="2018-11" db="EMBL/GenBank/DDBJ databases">
        <authorList>
            <consortium name="Pathogen Informatics"/>
        </authorList>
    </citation>
    <scope>NUCLEOTIDE SEQUENCE [LARGE SCALE GENOMIC DNA]</scope>
    <source>
        <strain evidence="3 4">NST_G2</strain>
    </source>
</reference>
<keyword evidence="2" id="KW-1133">Transmembrane helix</keyword>
<evidence type="ECO:0000313" key="4">
    <source>
        <dbReference type="Proteomes" id="UP000275846"/>
    </source>
</evidence>
<reference evidence="5" key="1">
    <citation type="submission" date="2016-06" db="UniProtKB">
        <authorList>
            <consortium name="WormBaseParasite"/>
        </authorList>
    </citation>
    <scope>IDENTIFICATION</scope>
</reference>
<evidence type="ECO:0000256" key="2">
    <source>
        <dbReference type="SAM" id="Phobius"/>
    </source>
</evidence>
<feature type="compositionally biased region" description="Basic and acidic residues" evidence="1">
    <location>
        <begin position="218"/>
        <end position="227"/>
    </location>
</feature>
<feature type="compositionally biased region" description="Low complexity" evidence="1">
    <location>
        <begin position="50"/>
        <end position="69"/>
    </location>
</feature>
<protein>
    <submittedName>
        <fullName evidence="5">RNA-binding protein 25-like</fullName>
    </submittedName>
</protein>
<organism evidence="5">
    <name type="scientific">Schistocephalus solidus</name>
    <name type="common">Tapeworm</name>
    <dbReference type="NCBI Taxonomy" id="70667"/>
    <lineage>
        <taxon>Eukaryota</taxon>
        <taxon>Metazoa</taxon>
        <taxon>Spiralia</taxon>
        <taxon>Lophotrochozoa</taxon>
        <taxon>Platyhelminthes</taxon>
        <taxon>Cestoda</taxon>
        <taxon>Eucestoda</taxon>
        <taxon>Diphyllobothriidea</taxon>
        <taxon>Diphyllobothriidae</taxon>
        <taxon>Schistocephalus</taxon>
    </lineage>
</organism>
<keyword evidence="2" id="KW-0472">Membrane</keyword>
<dbReference type="AlphaFoldDB" id="A0A183T8X5"/>